<gene>
    <name evidence="1" type="ORF">H7993_08485</name>
</gene>
<proteinExistence type="predicted"/>
<evidence type="ECO:0000313" key="1">
    <source>
        <dbReference type="EMBL" id="MBC2678423.1"/>
    </source>
</evidence>
<name>A0A7X1G4Q1_9PSED</name>
<evidence type="ECO:0000313" key="2">
    <source>
        <dbReference type="Proteomes" id="UP000546173"/>
    </source>
</evidence>
<dbReference type="AlphaFoldDB" id="A0A7X1G4Q1"/>
<reference evidence="1 2" key="1">
    <citation type="submission" date="2020-08" db="EMBL/GenBank/DDBJ databases">
        <title>Pseudomonas sp. nov.</title>
        <authorList>
            <person name="Gieschler S."/>
            <person name="Fiedler G."/>
            <person name="Brinks E."/>
            <person name="Boehnlein C."/>
            <person name="Franz C.M.A.P."/>
            <person name="Kabisch J."/>
        </authorList>
    </citation>
    <scope>NUCLEOTIDE SEQUENCE [LARGE SCALE GENOMIC DNA]</scope>
    <source>
        <strain evidence="1 2">MBT-2</strain>
    </source>
</reference>
<dbReference type="Proteomes" id="UP000546173">
    <property type="component" value="Unassembled WGS sequence"/>
</dbReference>
<keyword evidence="2" id="KW-1185">Reference proteome</keyword>
<organism evidence="1 2">
    <name type="scientific">Pseudomonas baltica</name>
    <dbReference type="NCBI Taxonomy" id="2762576"/>
    <lineage>
        <taxon>Bacteria</taxon>
        <taxon>Pseudomonadati</taxon>
        <taxon>Pseudomonadota</taxon>
        <taxon>Gammaproteobacteria</taxon>
        <taxon>Pseudomonadales</taxon>
        <taxon>Pseudomonadaceae</taxon>
        <taxon>Pseudomonas</taxon>
    </lineage>
</organism>
<comment type="caution">
    <text evidence="1">The sequence shown here is derived from an EMBL/GenBank/DDBJ whole genome shotgun (WGS) entry which is preliminary data.</text>
</comment>
<dbReference type="EMBL" id="JACMYH010000001">
    <property type="protein sequence ID" value="MBC2678423.1"/>
    <property type="molecule type" value="Genomic_DNA"/>
</dbReference>
<protein>
    <submittedName>
        <fullName evidence="1">Uncharacterized protein</fullName>
    </submittedName>
</protein>
<sequence length="274" mass="29998">MTNITPTTTPLALPGNLFQNAEFEQGFTHWITDDKGDPANCTSSPPGATLVNQASIRQGVTIEARAKQYTFRMIALGFNSSSKANHALAEVGRVVIKENNTEVASFYLKTGAFIYELEHVTQPATTHLEVVISSEASTPVQFWSPSLVDDFPNPDELIKDSQFERPNTDWRGGGEWQHGGVQLANGQRVSQLVTRIEPGSHYVITYTVMPFINPIGEEENFAFGRISGSGGVPYTDITSSESIAPIPFTATQNTLSITLDGPRIRFGSFSLKKR</sequence>
<accession>A0A7X1G4Q1</accession>
<dbReference type="RefSeq" id="WP_185794042.1">
    <property type="nucleotide sequence ID" value="NZ_JACMYH010000001.1"/>
</dbReference>